<dbReference type="InterPro" id="IPR036179">
    <property type="entry name" value="Ig-like_dom_sf"/>
</dbReference>
<evidence type="ECO:0000259" key="4">
    <source>
        <dbReference type="PROSITE" id="PS50835"/>
    </source>
</evidence>
<reference evidence="5" key="1">
    <citation type="submission" date="2021-04" db="EMBL/GenBank/DDBJ databases">
        <authorList>
            <consortium name="Wellcome Sanger Institute Data Sharing"/>
        </authorList>
    </citation>
    <scope>NUCLEOTIDE SEQUENCE [LARGE SCALE GENOMIC DNA]</scope>
</reference>
<evidence type="ECO:0000313" key="6">
    <source>
        <dbReference type="Proteomes" id="UP000472264"/>
    </source>
</evidence>
<keyword evidence="6" id="KW-1185">Reference proteome</keyword>
<dbReference type="GO" id="GO:0031430">
    <property type="term" value="C:M band"/>
    <property type="evidence" value="ECO:0007669"/>
    <property type="project" value="TreeGrafter"/>
</dbReference>
<reference evidence="5" key="3">
    <citation type="submission" date="2025-09" db="UniProtKB">
        <authorList>
            <consortium name="Ensembl"/>
        </authorList>
    </citation>
    <scope>IDENTIFICATION</scope>
</reference>
<feature type="domain" description="Ig-like" evidence="4">
    <location>
        <begin position="155"/>
        <end position="242"/>
    </location>
</feature>
<organism evidence="5 6">
    <name type="scientific">Echeneis naucrates</name>
    <name type="common">Live sharksucker</name>
    <dbReference type="NCBI Taxonomy" id="173247"/>
    <lineage>
        <taxon>Eukaryota</taxon>
        <taxon>Metazoa</taxon>
        <taxon>Chordata</taxon>
        <taxon>Craniata</taxon>
        <taxon>Vertebrata</taxon>
        <taxon>Euteleostomi</taxon>
        <taxon>Actinopterygii</taxon>
        <taxon>Neopterygii</taxon>
        <taxon>Teleostei</taxon>
        <taxon>Neoteleostei</taxon>
        <taxon>Acanthomorphata</taxon>
        <taxon>Carangaria</taxon>
        <taxon>Carangiformes</taxon>
        <taxon>Echeneidae</taxon>
        <taxon>Echeneis</taxon>
    </lineage>
</organism>
<evidence type="ECO:0000313" key="5">
    <source>
        <dbReference type="Ensembl" id="ENSENLP00000004800.1"/>
    </source>
</evidence>
<keyword evidence="3" id="KW-0393">Immunoglobulin domain</keyword>
<proteinExistence type="predicted"/>
<evidence type="ECO:0000256" key="2">
    <source>
        <dbReference type="ARBA" id="ARBA00022490"/>
    </source>
</evidence>
<dbReference type="GO" id="GO:0048738">
    <property type="term" value="P:cardiac muscle tissue development"/>
    <property type="evidence" value="ECO:0007669"/>
    <property type="project" value="TreeGrafter"/>
</dbReference>
<sequence>MRSHRVPYGSNTRFTLNVQAKPEPEVKWLHNGKEIQQSSKYHMTNISGVLTLQIISCTTEDAGTYRVVCKNAKGETSDYATLDVAGAEYAAFSSHRKDEEPPSSHLPEMTRTEVYHVSSSKATGQTPQGLVRCQFDTVFTSKRSALISSPYPVPPEMDLDASVKEKIVVHAGGTIRIIAYVSGKPAPQITWCRDDGKVPKEAVVETTGISNSLVIKNCRRQHQGIYTLSAKNEGGERKKAIIVEVLGESDGFDQGPNL</sequence>
<dbReference type="SUPFAM" id="SSF48726">
    <property type="entry name" value="Immunoglobulin"/>
    <property type="match status" value="2"/>
</dbReference>
<dbReference type="PANTHER" id="PTHR14340">
    <property type="entry name" value="MICROFIBRIL-ASSOCIATED GLYCOPROTEIN 3"/>
    <property type="match status" value="1"/>
</dbReference>
<dbReference type="GO" id="GO:0045214">
    <property type="term" value="P:sarcomere organization"/>
    <property type="evidence" value="ECO:0007669"/>
    <property type="project" value="TreeGrafter"/>
</dbReference>
<dbReference type="Ensembl" id="ENSENLT00000005058.1">
    <property type="protein sequence ID" value="ENSENLP00000004800.1"/>
    <property type="gene ID" value="ENSENLG00000002385.1"/>
</dbReference>
<accession>A0A665T3V0</accession>
<dbReference type="InterPro" id="IPR007110">
    <property type="entry name" value="Ig-like_dom"/>
</dbReference>
<dbReference type="InterPro" id="IPR003598">
    <property type="entry name" value="Ig_sub2"/>
</dbReference>
<dbReference type="OMA" id="HNARFEC"/>
<dbReference type="InterPro" id="IPR003599">
    <property type="entry name" value="Ig_sub"/>
</dbReference>
<dbReference type="FunFam" id="2.60.40.10:FF:000002">
    <property type="entry name" value="Titin a"/>
    <property type="match status" value="1"/>
</dbReference>
<dbReference type="GO" id="GO:0008307">
    <property type="term" value="F:structural constituent of muscle"/>
    <property type="evidence" value="ECO:0007669"/>
    <property type="project" value="TreeGrafter"/>
</dbReference>
<evidence type="ECO:0000256" key="3">
    <source>
        <dbReference type="ARBA" id="ARBA00023319"/>
    </source>
</evidence>
<protein>
    <recommendedName>
        <fullName evidence="4">Ig-like domain-containing protein</fullName>
    </recommendedName>
</protein>
<name>A0A665T3V0_ECHNA</name>
<dbReference type="InParanoid" id="A0A665T3V0"/>
<dbReference type="PANTHER" id="PTHR14340:SF13">
    <property type="entry name" value="TITIN"/>
    <property type="match status" value="1"/>
</dbReference>
<feature type="domain" description="Ig-like" evidence="4">
    <location>
        <begin position="1"/>
        <end position="83"/>
    </location>
</feature>
<evidence type="ECO:0000256" key="1">
    <source>
        <dbReference type="ARBA" id="ARBA00004496"/>
    </source>
</evidence>
<reference evidence="5" key="2">
    <citation type="submission" date="2025-08" db="UniProtKB">
        <authorList>
            <consortium name="Ensembl"/>
        </authorList>
    </citation>
    <scope>IDENTIFICATION</scope>
</reference>
<dbReference type="Pfam" id="PF07679">
    <property type="entry name" value="I-set"/>
    <property type="match status" value="2"/>
</dbReference>
<dbReference type="AlphaFoldDB" id="A0A665T3V0"/>
<dbReference type="Proteomes" id="UP000472264">
    <property type="component" value="Chromosome 21"/>
</dbReference>
<dbReference type="SMART" id="SM00408">
    <property type="entry name" value="IGc2"/>
    <property type="match status" value="2"/>
</dbReference>
<comment type="subcellular location">
    <subcellularLocation>
        <location evidence="1">Cytoplasm</location>
    </subcellularLocation>
</comment>
<dbReference type="InterPro" id="IPR013098">
    <property type="entry name" value="Ig_I-set"/>
</dbReference>
<dbReference type="CDD" id="cd05748">
    <property type="entry name" value="Ig_Titin_like"/>
    <property type="match status" value="1"/>
</dbReference>
<dbReference type="PROSITE" id="PS50835">
    <property type="entry name" value="IG_LIKE"/>
    <property type="match status" value="2"/>
</dbReference>
<dbReference type="FunFam" id="2.60.40.10:FF:000425">
    <property type="entry name" value="Myosin light chain kinase"/>
    <property type="match status" value="1"/>
</dbReference>
<dbReference type="SMART" id="SM00409">
    <property type="entry name" value="IG"/>
    <property type="match status" value="2"/>
</dbReference>
<dbReference type="InterPro" id="IPR013783">
    <property type="entry name" value="Ig-like_fold"/>
</dbReference>
<keyword evidence="2" id="KW-0963">Cytoplasm</keyword>
<dbReference type="Gene3D" id="2.60.40.10">
    <property type="entry name" value="Immunoglobulins"/>
    <property type="match status" value="2"/>
</dbReference>